<dbReference type="Proteomes" id="UP000004277">
    <property type="component" value="Unassembled WGS sequence"/>
</dbReference>
<gene>
    <name evidence="1" type="ORF">MW7_017145</name>
</gene>
<evidence type="ECO:0000313" key="2">
    <source>
        <dbReference type="Proteomes" id="UP000004277"/>
    </source>
</evidence>
<accession>A0ACD3SKR9</accession>
<protein>
    <submittedName>
        <fullName evidence="1">DMT family transporter</fullName>
    </submittedName>
</protein>
<comment type="caution">
    <text evidence="1">The sequence shown here is derived from an EMBL/GenBank/DDBJ whole genome shotgun (WGS) entry which is preliminary data.</text>
</comment>
<evidence type="ECO:0000313" key="1">
    <source>
        <dbReference type="EMBL" id="TMS56798.1"/>
    </source>
</evidence>
<keyword evidence="2" id="KW-1185">Reference proteome</keyword>
<proteinExistence type="predicted"/>
<reference evidence="1" key="1">
    <citation type="submission" date="2019-05" db="EMBL/GenBank/DDBJ databases">
        <title>Revised genome assembly of Burkholderiaceae (previously Ralstonia) sp. PBA.</title>
        <authorList>
            <person name="Gan H.M."/>
        </authorList>
    </citation>
    <scope>NUCLEOTIDE SEQUENCE</scope>
    <source>
        <strain evidence="1">PBA</strain>
    </source>
</reference>
<name>A0ACD3SKR9_9BURK</name>
<organism evidence="1 2">
    <name type="scientific">Imbroritus primus</name>
    <dbReference type="NCBI Taxonomy" id="3058603"/>
    <lineage>
        <taxon>Bacteria</taxon>
        <taxon>Pseudomonadati</taxon>
        <taxon>Pseudomonadota</taxon>
        <taxon>Betaproteobacteria</taxon>
        <taxon>Burkholderiales</taxon>
        <taxon>Burkholderiaceae</taxon>
        <taxon>Imbroritus</taxon>
    </lineage>
</organism>
<dbReference type="EMBL" id="AKCV02000026">
    <property type="protein sequence ID" value="TMS56798.1"/>
    <property type="molecule type" value="Genomic_DNA"/>
</dbReference>
<sequence length="290" mass="30659">MARMFSALTAHGSTALFVLLWSGGAIFSKIGLASATPFAFLLMRFGLALIALAGLAGWRRRWLPQPGTRRQVAFTGLLLTGGYTICYLLALEYGVTPGVLATVLGVQPILTLLIIERRLSPARLGGLGLALAGLALIVMQNGFAGFAAPGMAYALVALGCVTLGTILQKRVPQDPADVLPLQYVIGFVLCLAIVPFQSWRVEVTAGLVMALLWMGLIISVGATLLLYRLIQRGDLVNVTSLFYLVPIVTVILDALILGNWPNVHSIAGMALILGGLALVFRGPGVKRPGA</sequence>